<evidence type="ECO:0000256" key="9">
    <source>
        <dbReference type="SAM" id="Phobius"/>
    </source>
</evidence>
<keyword evidence="7" id="KW-0675">Receptor</keyword>
<dbReference type="OMA" id="IWFTLYI"/>
<gene>
    <name evidence="12" type="primary">LOC117674684</name>
</gene>
<evidence type="ECO:0000256" key="2">
    <source>
        <dbReference type="ARBA" id="ARBA00022606"/>
    </source>
</evidence>
<feature type="transmembrane region" description="Helical" evidence="9">
    <location>
        <begin position="184"/>
        <end position="209"/>
    </location>
</feature>
<dbReference type="GO" id="GO:0004930">
    <property type="term" value="F:G protein-coupled receptor activity"/>
    <property type="evidence" value="ECO:0007669"/>
    <property type="project" value="UniProtKB-KW"/>
</dbReference>
<feature type="transmembrane region" description="Helical" evidence="9">
    <location>
        <begin position="270"/>
        <end position="293"/>
    </location>
</feature>
<keyword evidence="4 9" id="KW-1133">Transmembrane helix</keyword>
<dbReference type="GO" id="GO:0016020">
    <property type="term" value="C:membrane"/>
    <property type="evidence" value="ECO:0007669"/>
    <property type="project" value="UniProtKB-SubCell"/>
</dbReference>
<feature type="transmembrane region" description="Helical" evidence="9">
    <location>
        <begin position="83"/>
        <end position="108"/>
    </location>
</feature>
<keyword evidence="3 9" id="KW-0812">Transmembrane</keyword>
<dbReference type="Proteomes" id="UP001652622">
    <property type="component" value="Unplaced"/>
</dbReference>
<comment type="subcellular location">
    <subcellularLocation>
        <location evidence="1">Membrane</location>
        <topology evidence="1">Multi-pass membrane protein</topology>
    </subcellularLocation>
</comment>
<dbReference type="Gene3D" id="1.20.1070.10">
    <property type="entry name" value="Rhodopsin 7-helix transmembrane proteins"/>
    <property type="match status" value="1"/>
</dbReference>
<feature type="transmembrane region" description="Helical" evidence="9">
    <location>
        <begin position="240"/>
        <end position="258"/>
    </location>
</feature>
<dbReference type="KEGG" id="pgut:117674684"/>
<keyword evidence="11" id="KW-1185">Reference proteome</keyword>
<reference evidence="12" key="1">
    <citation type="submission" date="2025-08" db="UniProtKB">
        <authorList>
            <consortium name="RefSeq"/>
        </authorList>
    </citation>
    <scope>IDENTIFICATION</scope>
    <source>
        <tissue evidence="12">Blood</tissue>
    </source>
</reference>
<evidence type="ECO:0000256" key="3">
    <source>
        <dbReference type="ARBA" id="ARBA00022692"/>
    </source>
</evidence>
<dbReference type="InterPro" id="IPR017452">
    <property type="entry name" value="GPCR_Rhodpsn_7TM"/>
</dbReference>
<dbReference type="PANTHER" id="PTHR11394:SF137">
    <property type="entry name" value="C-X-C CHEMOKINE RECEPTOR TYPE 3 ISOFORM X1-RELATED"/>
    <property type="match status" value="1"/>
</dbReference>
<dbReference type="AlphaFoldDB" id="A0A6P9DB67"/>
<evidence type="ECO:0000256" key="7">
    <source>
        <dbReference type="ARBA" id="ARBA00023170"/>
    </source>
</evidence>
<evidence type="ECO:0000313" key="12">
    <source>
        <dbReference type="RefSeq" id="XP_034288730.1"/>
    </source>
</evidence>
<dbReference type="RefSeq" id="XP_034288730.1">
    <property type="nucleotide sequence ID" value="XM_034432839.2"/>
</dbReference>
<keyword evidence="8" id="KW-0807">Transducer</keyword>
<dbReference type="SUPFAM" id="SSF81321">
    <property type="entry name" value="Family A G protein-coupled receptor-like"/>
    <property type="match status" value="1"/>
</dbReference>
<sequence length="328" mass="37265">MENMDSCISTLEIVVCSILIACSVIGNPLLIYFTKRCFHDKSRIPLILIVNLAVIHLLYNLVVNVLKIVYASGITLDSNRCKVLVFFTNLTTSLAIWFTLYIVVFYSLKLCRLVHPPAEATTTVECCRCHLFIVGILWIAAFAFCCPFSLYTGKNEGYMKNESTGNFIYTKCKTEYKNYQVEFFYGRLFLVAIDLLPLLTMLLVGFRIIQLLCEYKKAAYGGIWVGRDASETEVLRACKFLLLLIPVIISLWISNFILIRCLKNFKFKYFAPPVLTILSSGYSAVSPYFLMLINYKVIVKVKCFCYKAEKKTVSLSTVSTSVDVSPYA</sequence>
<evidence type="ECO:0000256" key="4">
    <source>
        <dbReference type="ARBA" id="ARBA00022989"/>
    </source>
</evidence>
<keyword evidence="5" id="KW-0297">G-protein coupled receptor</keyword>
<keyword evidence="6 9" id="KW-0472">Membrane</keyword>
<evidence type="ECO:0000256" key="1">
    <source>
        <dbReference type="ARBA" id="ARBA00004141"/>
    </source>
</evidence>
<evidence type="ECO:0000256" key="5">
    <source>
        <dbReference type="ARBA" id="ARBA00023040"/>
    </source>
</evidence>
<evidence type="ECO:0000256" key="8">
    <source>
        <dbReference type="ARBA" id="ARBA00023224"/>
    </source>
</evidence>
<evidence type="ECO:0000256" key="6">
    <source>
        <dbReference type="ARBA" id="ARBA00023136"/>
    </source>
</evidence>
<name>A0A6P9DB67_PANGU</name>
<proteinExistence type="predicted"/>
<evidence type="ECO:0000313" key="11">
    <source>
        <dbReference type="Proteomes" id="UP001652622"/>
    </source>
</evidence>
<keyword evidence="2" id="KW-0716">Sensory transduction</keyword>
<dbReference type="InParanoid" id="A0A6P9DB67"/>
<feature type="transmembrane region" description="Helical" evidence="9">
    <location>
        <begin position="129"/>
        <end position="151"/>
    </location>
</feature>
<accession>A0A6P9DB67</accession>
<dbReference type="PANTHER" id="PTHR11394">
    <property type="entry name" value="TASTE RECEPTOR TYPE 2"/>
    <property type="match status" value="1"/>
</dbReference>
<feature type="transmembrane region" description="Helical" evidence="9">
    <location>
        <begin position="12"/>
        <end position="32"/>
    </location>
</feature>
<protein>
    <submittedName>
        <fullName evidence="12">Uncharacterized protein LOC117674684</fullName>
    </submittedName>
</protein>
<dbReference type="GeneID" id="117674684"/>
<feature type="transmembrane region" description="Helical" evidence="9">
    <location>
        <begin position="44"/>
        <end position="63"/>
    </location>
</feature>
<evidence type="ECO:0000259" key="10">
    <source>
        <dbReference type="PROSITE" id="PS50262"/>
    </source>
</evidence>
<feature type="domain" description="G-protein coupled receptors family 1 profile" evidence="10">
    <location>
        <begin position="26"/>
        <end position="290"/>
    </location>
</feature>
<organism evidence="11 12">
    <name type="scientific">Pantherophis guttatus</name>
    <name type="common">Corn snake</name>
    <name type="synonym">Elaphe guttata</name>
    <dbReference type="NCBI Taxonomy" id="94885"/>
    <lineage>
        <taxon>Eukaryota</taxon>
        <taxon>Metazoa</taxon>
        <taxon>Chordata</taxon>
        <taxon>Craniata</taxon>
        <taxon>Vertebrata</taxon>
        <taxon>Euteleostomi</taxon>
        <taxon>Lepidosauria</taxon>
        <taxon>Squamata</taxon>
        <taxon>Bifurcata</taxon>
        <taxon>Unidentata</taxon>
        <taxon>Episquamata</taxon>
        <taxon>Toxicofera</taxon>
        <taxon>Serpentes</taxon>
        <taxon>Colubroidea</taxon>
        <taxon>Colubridae</taxon>
        <taxon>Colubrinae</taxon>
        <taxon>Pantherophis</taxon>
    </lineage>
</organism>
<dbReference type="PROSITE" id="PS50262">
    <property type="entry name" value="G_PROTEIN_RECEP_F1_2"/>
    <property type="match status" value="1"/>
</dbReference>